<dbReference type="Gene3D" id="3.30.750.24">
    <property type="entry name" value="STAS domain"/>
    <property type="match status" value="1"/>
</dbReference>
<evidence type="ECO:0000256" key="4">
    <source>
        <dbReference type="ARBA" id="ARBA00023136"/>
    </source>
</evidence>
<dbReference type="Pfam" id="PF01740">
    <property type="entry name" value="STAS"/>
    <property type="match status" value="1"/>
</dbReference>
<dbReference type="Pfam" id="PF00916">
    <property type="entry name" value="Sulfate_transp"/>
    <property type="match status" value="1"/>
</dbReference>
<dbReference type="InterPro" id="IPR011547">
    <property type="entry name" value="SLC26A/SulP_dom"/>
</dbReference>
<keyword evidence="2 6" id="KW-0812">Transmembrane</keyword>
<sequence length="788" mass="85635">MTSFQGKTRCQVISYFHRLIFVNCISRMASPPSNRGNHLTFTTSTSSANTPPFTSHSPNTSTNSRISRNLSDMLFGKSTTSGTSLSRSANESTPLLTEPPSHGGRTPRRNFTASLDQVAEAAAQNRVVKLNKISPISSESEEGEAGDGRLPGDRASITMAYAKKIKQRSRYYVPVTDWLPKYSWSLFSGDLVAGVSVACLLIPQAMSYASGLARLTPVAGLWSTAIPALIYGALGTCRQLSIGPEAALSLLIGQMIQEAVYGDPHSRPAHPEAEAAAIALITTLQIGVITSVLGLLRLGFLDVVLSRALLRGFITAVAVIIFIEQLVPMLGLAALLAQPIDPSQEPPTRPLSKLFFTINNIHSINVSTALLSFTSLGFLIIVRVIKQKIAQRPGGNWVRYVPEILILVVGTTILTNVLKWDEKGVEVLGKIKGGSSLPFGWPIYKKTMKYFNYTLPTAFVSAVVGVVDSIVAARENASMYGYAVSPNRELVALGASNLVGSSIVGTGAIPVFGSITRSRLNGQIGSRTQMASIITSICMIFSIFFLLPYLYYLPKAVLAAIVTVVVYAILNEAPHEILYFWRMGAWTDFLQMVGTFFLTLCFSIELGLVASVVFSLILVIQSTSQPRIKIIGRVPGTNEWVPIDEDESAQEEIPGVLVVRIRESLSFANTGQLKERLRRLELYGMGKSHPSDEPRRESAKALILHMGDVEHIDASATQILYELTKAYHERGVGVHFAHLRPGQVKAFGIAGITDIVGPSHFHQDLSSAMREVESMGYGTSIFARWDAS</sequence>
<dbReference type="SUPFAM" id="SSF52091">
    <property type="entry name" value="SpoIIaa-like"/>
    <property type="match status" value="1"/>
</dbReference>
<organism evidence="8 9">
    <name type="scientific">Cryptococcus gattii EJB2</name>
    <dbReference type="NCBI Taxonomy" id="1296103"/>
    <lineage>
        <taxon>Eukaryota</taxon>
        <taxon>Fungi</taxon>
        <taxon>Dikarya</taxon>
        <taxon>Basidiomycota</taxon>
        <taxon>Agaricomycotina</taxon>
        <taxon>Tremellomycetes</taxon>
        <taxon>Tremellales</taxon>
        <taxon>Cryptococcaceae</taxon>
        <taxon>Cryptococcus</taxon>
        <taxon>Cryptococcus gattii species complex</taxon>
    </lineage>
</organism>
<dbReference type="PROSITE" id="PS50801">
    <property type="entry name" value="STAS"/>
    <property type="match status" value="1"/>
</dbReference>
<keyword evidence="9" id="KW-1185">Reference proteome</keyword>
<feature type="transmembrane region" description="Helical" evidence="6">
    <location>
        <begin position="275"/>
        <end position="296"/>
    </location>
</feature>
<dbReference type="Proteomes" id="UP000054272">
    <property type="component" value="Unassembled WGS sequence"/>
</dbReference>
<feature type="transmembrane region" description="Helical" evidence="6">
    <location>
        <begin position="593"/>
        <end position="620"/>
    </location>
</feature>
<keyword evidence="4 6" id="KW-0472">Membrane</keyword>
<evidence type="ECO:0000313" key="8">
    <source>
        <dbReference type="EMBL" id="KIR82372.1"/>
    </source>
</evidence>
<feature type="transmembrane region" description="Helical" evidence="6">
    <location>
        <begin position="491"/>
        <end position="512"/>
    </location>
</feature>
<feature type="transmembrane region" description="Helical" evidence="6">
    <location>
        <begin position="557"/>
        <end position="581"/>
    </location>
</feature>
<feature type="transmembrane region" description="Helical" evidence="6">
    <location>
        <begin position="533"/>
        <end position="551"/>
    </location>
</feature>
<feature type="transmembrane region" description="Helical" evidence="6">
    <location>
        <begin position="450"/>
        <end position="471"/>
    </location>
</feature>
<gene>
    <name evidence="8" type="ORF">I306_00519</name>
</gene>
<dbReference type="CDD" id="cd07042">
    <property type="entry name" value="STAS_SulP_like_sulfate_transporter"/>
    <property type="match status" value="1"/>
</dbReference>
<keyword evidence="3 6" id="KW-1133">Transmembrane helix</keyword>
<evidence type="ECO:0000256" key="5">
    <source>
        <dbReference type="SAM" id="MobiDB-lite"/>
    </source>
</evidence>
<evidence type="ECO:0000256" key="6">
    <source>
        <dbReference type="SAM" id="Phobius"/>
    </source>
</evidence>
<comment type="subcellular location">
    <subcellularLocation>
        <location evidence="1">Membrane</location>
        <topology evidence="1">Multi-pass membrane protein</topology>
    </subcellularLocation>
</comment>
<feature type="compositionally biased region" description="Polar residues" evidence="5">
    <location>
        <begin position="77"/>
        <end position="95"/>
    </location>
</feature>
<dbReference type="InterPro" id="IPR036513">
    <property type="entry name" value="STAS_dom_sf"/>
</dbReference>
<feature type="compositionally biased region" description="Polar residues" evidence="5">
    <location>
        <begin position="32"/>
        <end position="70"/>
    </location>
</feature>
<feature type="transmembrane region" description="Helical" evidence="6">
    <location>
        <begin position="308"/>
        <end position="340"/>
    </location>
</feature>
<dbReference type="InterPro" id="IPR001902">
    <property type="entry name" value="SLC26A/SulP_fam"/>
</dbReference>
<dbReference type="NCBIfam" id="TIGR00815">
    <property type="entry name" value="sulP"/>
    <property type="match status" value="1"/>
</dbReference>
<feature type="domain" description="STAS" evidence="7">
    <location>
        <begin position="646"/>
        <end position="772"/>
    </location>
</feature>
<evidence type="ECO:0000256" key="1">
    <source>
        <dbReference type="ARBA" id="ARBA00004141"/>
    </source>
</evidence>
<name>A0ABR5C3D6_9TREE</name>
<dbReference type="EMBL" id="KN848568">
    <property type="protein sequence ID" value="KIR82372.1"/>
    <property type="molecule type" value="Genomic_DNA"/>
</dbReference>
<evidence type="ECO:0000256" key="2">
    <source>
        <dbReference type="ARBA" id="ARBA00022692"/>
    </source>
</evidence>
<accession>A0ABR5C3D6</accession>
<evidence type="ECO:0000259" key="7">
    <source>
        <dbReference type="PROSITE" id="PS50801"/>
    </source>
</evidence>
<dbReference type="PANTHER" id="PTHR11814">
    <property type="entry name" value="SULFATE TRANSPORTER"/>
    <property type="match status" value="1"/>
</dbReference>
<evidence type="ECO:0000313" key="9">
    <source>
        <dbReference type="Proteomes" id="UP000054272"/>
    </source>
</evidence>
<proteinExistence type="predicted"/>
<feature type="transmembrane region" description="Helical" evidence="6">
    <location>
        <begin position="360"/>
        <end position="382"/>
    </location>
</feature>
<reference evidence="8 9" key="1">
    <citation type="submission" date="2015-01" db="EMBL/GenBank/DDBJ databases">
        <title>The Genome Sequence of Cryptococcus gattii EJB2.</title>
        <authorList>
            <consortium name="The Broad Institute Genomics Platform"/>
            <person name="Cuomo C."/>
            <person name="Litvintseva A."/>
            <person name="Chen Y."/>
            <person name="Heitman J."/>
            <person name="Sun S."/>
            <person name="Springer D."/>
            <person name="Dromer F."/>
            <person name="Young S."/>
            <person name="Zeng Q."/>
            <person name="Gargeya S."/>
            <person name="Abouelleil A."/>
            <person name="Alvarado L."/>
            <person name="Chapman S.B."/>
            <person name="Gainer-Dewar J."/>
            <person name="Goldberg J."/>
            <person name="Griggs A."/>
            <person name="Gujja S."/>
            <person name="Hansen M."/>
            <person name="Howarth C."/>
            <person name="Imamovic A."/>
            <person name="Larimer J."/>
            <person name="Murphy C."/>
            <person name="Naylor J."/>
            <person name="Pearson M."/>
            <person name="Priest M."/>
            <person name="Roberts A."/>
            <person name="Saif S."/>
            <person name="Shea T."/>
            <person name="Sykes S."/>
            <person name="Wortman J."/>
            <person name="Nusbaum C."/>
            <person name="Birren B."/>
        </authorList>
    </citation>
    <scope>NUCLEOTIDE SEQUENCE [LARGE SCALE GENOMIC DNA]</scope>
    <source>
        <strain evidence="8 9">EJB2</strain>
    </source>
</reference>
<dbReference type="InterPro" id="IPR002645">
    <property type="entry name" value="STAS_dom"/>
</dbReference>
<feature type="region of interest" description="Disordered" evidence="5">
    <location>
        <begin position="32"/>
        <end position="109"/>
    </location>
</feature>
<evidence type="ECO:0000256" key="3">
    <source>
        <dbReference type="ARBA" id="ARBA00022989"/>
    </source>
</evidence>
<protein>
    <submittedName>
        <fullName evidence="8">Endoplasmic reticulum protein</fullName>
    </submittedName>
</protein>